<name>A0A1E3XCV6_9BACT</name>
<dbReference type="Gene3D" id="3.30.460.10">
    <property type="entry name" value="Beta Polymerase, domain 2"/>
    <property type="match status" value="1"/>
</dbReference>
<sequence>MKKKIYNLSPKERCRVLEFLGDFFKDRKEVMFAYVYGSFVEDMPFSDIDVGVYISGILEEEATQYTLNLGQMLENDARYPIDIRVLNFAPVSFLYYVIKGRLVYERNDDLRVQVAERVILKYLDLKPMIKKGIKEAFVP</sequence>
<dbReference type="Proteomes" id="UP000094056">
    <property type="component" value="Unassembled WGS sequence"/>
</dbReference>
<evidence type="ECO:0000313" key="3">
    <source>
        <dbReference type="Proteomes" id="UP000094056"/>
    </source>
</evidence>
<gene>
    <name evidence="2" type="ORF">SCARUB_01428</name>
</gene>
<dbReference type="Pfam" id="PF18765">
    <property type="entry name" value="Polbeta"/>
    <property type="match status" value="1"/>
</dbReference>
<proteinExistence type="predicted"/>
<dbReference type="AlphaFoldDB" id="A0A1E3XCV6"/>
<accession>A0A1E3XCV6</accession>
<organism evidence="2 3">
    <name type="scientific">Candidatus Scalindua rubra</name>
    <dbReference type="NCBI Taxonomy" id="1872076"/>
    <lineage>
        <taxon>Bacteria</taxon>
        <taxon>Pseudomonadati</taxon>
        <taxon>Planctomycetota</taxon>
        <taxon>Candidatus Brocadiia</taxon>
        <taxon>Candidatus Brocadiales</taxon>
        <taxon>Candidatus Scalinduaceae</taxon>
        <taxon>Candidatus Scalindua</taxon>
    </lineage>
</organism>
<reference evidence="2 3" key="1">
    <citation type="submission" date="2016-07" db="EMBL/GenBank/DDBJ databases">
        <title>Draft genome of Scalindua rubra, obtained from a brine-seawater interface in the Red Sea, sheds light on salt adaptation in anammox bacteria.</title>
        <authorList>
            <person name="Speth D.R."/>
            <person name="Lagkouvardos I."/>
            <person name="Wang Y."/>
            <person name="Qian P.-Y."/>
            <person name="Dutilh B.E."/>
            <person name="Jetten M.S."/>
        </authorList>
    </citation>
    <scope>NUCLEOTIDE SEQUENCE [LARGE SCALE GENOMIC DNA]</scope>
    <source>
        <strain evidence="2">BSI-1</strain>
    </source>
</reference>
<evidence type="ECO:0000313" key="2">
    <source>
        <dbReference type="EMBL" id="ODS33456.1"/>
    </source>
</evidence>
<dbReference type="InterPro" id="IPR041633">
    <property type="entry name" value="Polbeta"/>
</dbReference>
<dbReference type="GO" id="GO:0016740">
    <property type="term" value="F:transferase activity"/>
    <property type="evidence" value="ECO:0007669"/>
    <property type="project" value="UniProtKB-KW"/>
</dbReference>
<evidence type="ECO:0000259" key="1">
    <source>
        <dbReference type="Pfam" id="PF18765"/>
    </source>
</evidence>
<feature type="domain" description="Polymerase beta nucleotidyltransferase" evidence="1">
    <location>
        <begin position="22"/>
        <end position="108"/>
    </location>
</feature>
<dbReference type="EMBL" id="MAYW01000028">
    <property type="protein sequence ID" value="ODS33456.1"/>
    <property type="molecule type" value="Genomic_DNA"/>
</dbReference>
<protein>
    <submittedName>
        <fullName evidence="2">Nucleotidyltransferase</fullName>
    </submittedName>
</protein>
<keyword evidence="2" id="KW-0808">Transferase</keyword>
<dbReference type="CDD" id="cd05403">
    <property type="entry name" value="NT_KNTase_like"/>
    <property type="match status" value="1"/>
</dbReference>
<dbReference type="SUPFAM" id="SSF81301">
    <property type="entry name" value="Nucleotidyltransferase"/>
    <property type="match status" value="1"/>
</dbReference>
<dbReference type="InterPro" id="IPR052930">
    <property type="entry name" value="TA_antitoxin_MntA"/>
</dbReference>
<dbReference type="PANTHER" id="PTHR43852:SF3">
    <property type="entry name" value="NUCLEOTIDYLTRANSFERASE"/>
    <property type="match status" value="1"/>
</dbReference>
<dbReference type="InterPro" id="IPR043519">
    <property type="entry name" value="NT_sf"/>
</dbReference>
<comment type="caution">
    <text evidence="2">The sequence shown here is derived from an EMBL/GenBank/DDBJ whole genome shotgun (WGS) entry which is preliminary data.</text>
</comment>
<dbReference type="PANTHER" id="PTHR43852">
    <property type="entry name" value="NUCLEOTIDYLTRANSFERASE"/>
    <property type="match status" value="1"/>
</dbReference>